<accession>A0ABT6FKU9</accession>
<sequence length="168" mass="18377">MYLTEYLRSRRVWFKSLPHAPASSAERLAARLHVSGRAVAKAVLMRVGGEDWLAVLPATSRIDVARLAAALHRDPSEVRLATAEEVARRFPNCEPGAIPPFGRLYGIATIVDPSLIQPEIAFAAHTRHEGLRMRFADYEAVETPLRAEFAAPISPAPAPSPSPHRRAG</sequence>
<dbReference type="InterPro" id="IPR036754">
    <property type="entry name" value="YbaK/aa-tRNA-synt-asso_dom_sf"/>
</dbReference>
<organism evidence="2 3">
    <name type="scientific">Paludisphaera mucosa</name>
    <dbReference type="NCBI Taxonomy" id="3030827"/>
    <lineage>
        <taxon>Bacteria</taxon>
        <taxon>Pseudomonadati</taxon>
        <taxon>Planctomycetota</taxon>
        <taxon>Planctomycetia</taxon>
        <taxon>Isosphaerales</taxon>
        <taxon>Isosphaeraceae</taxon>
        <taxon>Paludisphaera</taxon>
    </lineage>
</organism>
<feature type="domain" description="YbaK/aminoacyl-tRNA synthetase-associated" evidence="1">
    <location>
        <begin position="19"/>
        <end position="138"/>
    </location>
</feature>
<protein>
    <submittedName>
        <fullName evidence="2">YbaK/EbsC family protein</fullName>
    </submittedName>
</protein>
<evidence type="ECO:0000313" key="2">
    <source>
        <dbReference type="EMBL" id="MDG3008020.1"/>
    </source>
</evidence>
<dbReference type="RefSeq" id="WP_277864288.1">
    <property type="nucleotide sequence ID" value="NZ_JARRAG010000002.1"/>
</dbReference>
<reference evidence="2 3" key="1">
    <citation type="submission" date="2023-03" db="EMBL/GenBank/DDBJ databases">
        <title>Paludisphaera mucosa sp. nov. a novel planctomycete from northern fen.</title>
        <authorList>
            <person name="Ivanova A."/>
        </authorList>
    </citation>
    <scope>NUCLEOTIDE SEQUENCE [LARGE SCALE GENOMIC DNA]</scope>
    <source>
        <strain evidence="2 3">Pla2</strain>
    </source>
</reference>
<dbReference type="Proteomes" id="UP001216907">
    <property type="component" value="Unassembled WGS sequence"/>
</dbReference>
<dbReference type="Gene3D" id="3.90.960.10">
    <property type="entry name" value="YbaK/aminoacyl-tRNA synthetase-associated domain"/>
    <property type="match status" value="1"/>
</dbReference>
<gene>
    <name evidence="2" type="ORF">PZE19_30010</name>
</gene>
<name>A0ABT6FKU9_9BACT</name>
<evidence type="ECO:0000313" key="3">
    <source>
        <dbReference type="Proteomes" id="UP001216907"/>
    </source>
</evidence>
<dbReference type="InterPro" id="IPR007214">
    <property type="entry name" value="YbaK/aa-tRNA-synth-assoc-dom"/>
</dbReference>
<proteinExistence type="predicted"/>
<dbReference type="EMBL" id="JARRAG010000002">
    <property type="protein sequence ID" value="MDG3008020.1"/>
    <property type="molecule type" value="Genomic_DNA"/>
</dbReference>
<dbReference type="Pfam" id="PF04073">
    <property type="entry name" value="tRNA_edit"/>
    <property type="match status" value="1"/>
</dbReference>
<evidence type="ECO:0000259" key="1">
    <source>
        <dbReference type="Pfam" id="PF04073"/>
    </source>
</evidence>
<dbReference type="SUPFAM" id="SSF55826">
    <property type="entry name" value="YbaK/ProRS associated domain"/>
    <property type="match status" value="1"/>
</dbReference>
<dbReference type="CDD" id="cd04332">
    <property type="entry name" value="YbaK_like"/>
    <property type="match status" value="1"/>
</dbReference>
<keyword evidence="3" id="KW-1185">Reference proteome</keyword>
<comment type="caution">
    <text evidence="2">The sequence shown here is derived from an EMBL/GenBank/DDBJ whole genome shotgun (WGS) entry which is preliminary data.</text>
</comment>